<keyword evidence="3" id="KW-1185">Reference proteome</keyword>
<feature type="transmembrane region" description="Helical" evidence="1">
    <location>
        <begin position="6"/>
        <end position="27"/>
    </location>
</feature>
<proteinExistence type="predicted"/>
<keyword evidence="1" id="KW-0472">Membrane</keyword>
<accession>A0A285JRK5</accession>
<gene>
    <name evidence="2" type="ORF">SAMN05421748_12499</name>
</gene>
<dbReference type="EMBL" id="OBDY01000024">
    <property type="protein sequence ID" value="SNY62944.1"/>
    <property type="molecule type" value="Genomic_DNA"/>
</dbReference>
<evidence type="ECO:0000313" key="3">
    <source>
        <dbReference type="Proteomes" id="UP000219612"/>
    </source>
</evidence>
<name>A0A285JRK5_9ACTN</name>
<keyword evidence="1" id="KW-1133">Transmembrane helix</keyword>
<protein>
    <submittedName>
        <fullName evidence="2">Uncharacterized protein</fullName>
    </submittedName>
</protein>
<keyword evidence="1" id="KW-0812">Transmembrane</keyword>
<dbReference type="Proteomes" id="UP000219612">
    <property type="component" value="Unassembled WGS sequence"/>
</dbReference>
<evidence type="ECO:0000313" key="2">
    <source>
        <dbReference type="EMBL" id="SNY62944.1"/>
    </source>
</evidence>
<reference evidence="2 3" key="1">
    <citation type="submission" date="2017-09" db="EMBL/GenBank/DDBJ databases">
        <authorList>
            <person name="Ehlers B."/>
            <person name="Leendertz F.H."/>
        </authorList>
    </citation>
    <scope>NUCLEOTIDE SEQUENCE [LARGE SCALE GENOMIC DNA]</scope>
    <source>
        <strain evidence="2 3">CGMCC 4.6857</strain>
    </source>
</reference>
<organism evidence="2 3">
    <name type="scientific">Paractinoplanes atraurantiacus</name>
    <dbReference type="NCBI Taxonomy" id="1036182"/>
    <lineage>
        <taxon>Bacteria</taxon>
        <taxon>Bacillati</taxon>
        <taxon>Actinomycetota</taxon>
        <taxon>Actinomycetes</taxon>
        <taxon>Micromonosporales</taxon>
        <taxon>Micromonosporaceae</taxon>
        <taxon>Paractinoplanes</taxon>
    </lineage>
</organism>
<dbReference type="AlphaFoldDB" id="A0A285JRK5"/>
<sequence length="39" mass="4229">MNKKEFLPYVAVIVLAVALGILLFMFLQVLSDSNSGSVT</sequence>
<evidence type="ECO:0000256" key="1">
    <source>
        <dbReference type="SAM" id="Phobius"/>
    </source>
</evidence>